<reference evidence="1 2" key="1">
    <citation type="submission" date="2021-01" db="EMBL/GenBank/DDBJ databases">
        <title>Whole genome shotgun sequence of Microbispora corallina NBRC 16416.</title>
        <authorList>
            <person name="Komaki H."/>
            <person name="Tamura T."/>
        </authorList>
    </citation>
    <scope>NUCLEOTIDE SEQUENCE [LARGE SCALE GENOMIC DNA]</scope>
    <source>
        <strain evidence="1 2">NBRC 16416</strain>
    </source>
</reference>
<comment type="caution">
    <text evidence="1">The sequence shown here is derived from an EMBL/GenBank/DDBJ whole genome shotgun (WGS) entry which is preliminary data.</text>
</comment>
<name>A0ABQ4G283_9ACTN</name>
<dbReference type="Proteomes" id="UP000603904">
    <property type="component" value="Unassembled WGS sequence"/>
</dbReference>
<proteinExistence type="predicted"/>
<sequence>MSFQIRIVYATPYVRVIPWAAGGTDLISRTGLSVLVDRDRPQRKVYAARWAVGQEDAGAVSSCV</sequence>
<keyword evidence="2" id="KW-1185">Reference proteome</keyword>
<organism evidence="1 2">
    <name type="scientific">Microbispora corallina</name>
    <dbReference type="NCBI Taxonomy" id="83302"/>
    <lineage>
        <taxon>Bacteria</taxon>
        <taxon>Bacillati</taxon>
        <taxon>Actinomycetota</taxon>
        <taxon>Actinomycetes</taxon>
        <taxon>Streptosporangiales</taxon>
        <taxon>Streptosporangiaceae</taxon>
        <taxon>Microbispora</taxon>
    </lineage>
</organism>
<dbReference type="EMBL" id="BOOC01000020">
    <property type="protein sequence ID" value="GIH41169.1"/>
    <property type="molecule type" value="Genomic_DNA"/>
</dbReference>
<evidence type="ECO:0000313" key="2">
    <source>
        <dbReference type="Proteomes" id="UP000603904"/>
    </source>
</evidence>
<evidence type="ECO:0000313" key="1">
    <source>
        <dbReference type="EMBL" id="GIH41169.1"/>
    </source>
</evidence>
<protein>
    <submittedName>
        <fullName evidence="1">Uncharacterized protein</fullName>
    </submittedName>
</protein>
<accession>A0ABQ4G283</accession>
<gene>
    <name evidence="1" type="ORF">Mco01_41690</name>
</gene>